<sequence>MMLKNAIVLAVVVTILLSIVILSAQYGDDIQLLFNSWLEGKPKALVKLHIHIPSGYGNCSVIVHRFPTKYNPTADGYTTLIHRGKSPSGRTVTVKDVINMYQVGTVESEEGKRYLYDSPEYYVGVICVNKNDVYSFSKIVQTIITKPITDVDIHAELKKRSRAGDRQSGSNFAMLASSEPVSCSITIDETSGEPIYGQDYWAKGYCVASTKLAYLNSIPGLKTAFGITGLDSAMYLEGWAAACYTTDIEHCPTSFWDSAGKKLVIFVTTKKTDYISNGERAVVWGSVYYQYEYYAWYDSDFYTYFIYEIIYPKDIGGLHSLQIIGSYTPPSPPPPYARGPFKGDVDLYFPADTLTDIKLPVSTSISVSIGPVSFTISVSPYKAESPQYDPPYVSVIDISGRNYGWYYWWYKDDDPLNYEIEFYG</sequence>
<evidence type="ECO:0000313" key="2">
    <source>
        <dbReference type="Proteomes" id="UP000651120"/>
    </source>
</evidence>
<evidence type="ECO:0000313" key="1">
    <source>
        <dbReference type="EMBL" id="HII47227.1"/>
    </source>
</evidence>
<reference evidence="1" key="1">
    <citation type="journal article" date="2020" name="bioRxiv">
        <title>A rank-normalized archaeal taxonomy based on genome phylogeny resolves widespread incomplete and uneven classifications.</title>
        <authorList>
            <person name="Rinke C."/>
            <person name="Chuvochina M."/>
            <person name="Mussig A.J."/>
            <person name="Chaumeil P.-A."/>
            <person name="Waite D.W."/>
            <person name="Whitman W.B."/>
            <person name="Parks D.H."/>
            <person name="Hugenholtz P."/>
        </authorList>
    </citation>
    <scope>NUCLEOTIDE SEQUENCE</scope>
    <source>
        <strain evidence="1">UBA8839</strain>
    </source>
</reference>
<proteinExistence type="predicted"/>
<dbReference type="EMBL" id="DUJP01000027">
    <property type="protein sequence ID" value="HII47227.1"/>
    <property type="molecule type" value="Genomic_DNA"/>
</dbReference>
<gene>
    <name evidence="1" type="ORF">HA333_07225</name>
</gene>
<dbReference type="AlphaFoldDB" id="A0A832T0Y5"/>
<name>A0A832T0Y5_9CREN</name>
<dbReference type="Proteomes" id="UP000651120">
    <property type="component" value="Unassembled WGS sequence"/>
</dbReference>
<protein>
    <submittedName>
        <fullName evidence="1">Uncharacterized protein</fullName>
    </submittedName>
</protein>
<comment type="caution">
    <text evidence="1">The sequence shown here is derived from an EMBL/GenBank/DDBJ whole genome shotgun (WGS) entry which is preliminary data.</text>
</comment>
<organism evidence="1 2">
    <name type="scientific">Pyrobaculum aerophilum</name>
    <dbReference type="NCBI Taxonomy" id="13773"/>
    <lineage>
        <taxon>Archaea</taxon>
        <taxon>Thermoproteota</taxon>
        <taxon>Thermoprotei</taxon>
        <taxon>Thermoproteales</taxon>
        <taxon>Thermoproteaceae</taxon>
        <taxon>Pyrobaculum</taxon>
    </lineage>
</organism>
<accession>A0A832T0Y5</accession>